<dbReference type="Proteomes" id="UP000677054">
    <property type="component" value="Unassembled WGS sequence"/>
</dbReference>
<organism evidence="1">
    <name type="scientific">Darwinula stevensoni</name>
    <dbReference type="NCBI Taxonomy" id="69355"/>
    <lineage>
        <taxon>Eukaryota</taxon>
        <taxon>Metazoa</taxon>
        <taxon>Ecdysozoa</taxon>
        <taxon>Arthropoda</taxon>
        <taxon>Crustacea</taxon>
        <taxon>Oligostraca</taxon>
        <taxon>Ostracoda</taxon>
        <taxon>Podocopa</taxon>
        <taxon>Podocopida</taxon>
        <taxon>Darwinulocopina</taxon>
        <taxon>Darwinuloidea</taxon>
        <taxon>Darwinulidae</taxon>
        <taxon>Darwinula</taxon>
    </lineage>
</organism>
<protein>
    <submittedName>
        <fullName evidence="1">Uncharacterized protein</fullName>
    </submittedName>
</protein>
<name>A0A7R9A5E5_9CRUS</name>
<dbReference type="AlphaFoldDB" id="A0A7R9A5E5"/>
<accession>A0A7R9A5E5</accession>
<reference evidence="1" key="1">
    <citation type="submission" date="2020-11" db="EMBL/GenBank/DDBJ databases">
        <authorList>
            <person name="Tran Van P."/>
        </authorList>
    </citation>
    <scope>NUCLEOTIDE SEQUENCE</scope>
</reference>
<dbReference type="EMBL" id="LR899944">
    <property type="protein sequence ID" value="CAD7243413.1"/>
    <property type="molecule type" value="Genomic_DNA"/>
</dbReference>
<sequence>MSQIPILASWRRPIRYRVNSSAALIYLLHPALKPESLRHPEIPFGGQIQVAILFGCESFPREEDSNWMRIRIVTIYLNALADFYHNRLELMGHPVVLHFITGGNEALDMEWIPTDHKRSRDLPTSLRHSRVAIPFFIAGLPGHLRISRLRFGLTLFGI</sequence>
<gene>
    <name evidence="1" type="ORF">DSTB1V02_LOCUS3337</name>
</gene>
<evidence type="ECO:0000313" key="2">
    <source>
        <dbReference type="Proteomes" id="UP000677054"/>
    </source>
</evidence>
<keyword evidence="2" id="KW-1185">Reference proteome</keyword>
<dbReference type="EMBL" id="CAJPEV010000427">
    <property type="protein sequence ID" value="CAG0885168.1"/>
    <property type="molecule type" value="Genomic_DNA"/>
</dbReference>
<evidence type="ECO:0000313" key="1">
    <source>
        <dbReference type="EMBL" id="CAD7243413.1"/>
    </source>
</evidence>
<proteinExistence type="predicted"/>